<evidence type="ECO:0000313" key="10">
    <source>
        <dbReference type="Proteomes" id="UP000474778"/>
    </source>
</evidence>
<dbReference type="EMBL" id="WRPA01000011">
    <property type="protein sequence ID" value="MXR69590.1"/>
    <property type="molecule type" value="Genomic_DNA"/>
</dbReference>
<dbReference type="InterPro" id="IPR011042">
    <property type="entry name" value="6-blade_b-propeller_TolB-like"/>
</dbReference>
<dbReference type="GO" id="GO:0009055">
    <property type="term" value="F:electron transfer activity"/>
    <property type="evidence" value="ECO:0007669"/>
    <property type="project" value="InterPro"/>
</dbReference>
<dbReference type="InterPro" id="IPR036909">
    <property type="entry name" value="Cyt_c-like_dom_sf"/>
</dbReference>
<dbReference type="SMART" id="SM00560">
    <property type="entry name" value="LamGL"/>
    <property type="match status" value="2"/>
</dbReference>
<feature type="signal peptide" evidence="7">
    <location>
        <begin position="1"/>
        <end position="21"/>
    </location>
</feature>
<dbReference type="Pfam" id="PF13442">
    <property type="entry name" value="Cytochrome_CBB3"/>
    <property type="match status" value="1"/>
</dbReference>
<comment type="caution">
    <text evidence="9">The sequence shown here is derived from an EMBL/GenBank/DDBJ whole genome shotgun (WGS) entry which is preliminary data.</text>
</comment>
<name>A0A6L7HZZ3_9GAMM</name>
<dbReference type="GO" id="GO:0020037">
    <property type="term" value="F:heme binding"/>
    <property type="evidence" value="ECO:0007669"/>
    <property type="project" value="InterPro"/>
</dbReference>
<accession>A0A6L7HZZ3</accession>
<keyword evidence="5" id="KW-1015">Disulfide bond</keyword>
<keyword evidence="1 6" id="KW-0349">Heme</keyword>
<evidence type="ECO:0000256" key="1">
    <source>
        <dbReference type="ARBA" id="ARBA00022617"/>
    </source>
</evidence>
<dbReference type="SUPFAM" id="SSF46626">
    <property type="entry name" value="Cytochrome c"/>
    <property type="match status" value="1"/>
</dbReference>
<evidence type="ECO:0000256" key="4">
    <source>
        <dbReference type="ARBA" id="ARBA00023004"/>
    </source>
</evidence>
<dbReference type="InterPro" id="IPR013320">
    <property type="entry name" value="ConA-like_dom_sf"/>
</dbReference>
<evidence type="ECO:0000256" key="2">
    <source>
        <dbReference type="ARBA" id="ARBA00022723"/>
    </source>
</evidence>
<keyword evidence="3 7" id="KW-0732">Signal</keyword>
<gene>
    <name evidence="9" type="ORF">GNT65_13045</name>
</gene>
<evidence type="ECO:0000256" key="7">
    <source>
        <dbReference type="SAM" id="SignalP"/>
    </source>
</evidence>
<dbReference type="SUPFAM" id="SSF50952">
    <property type="entry name" value="Soluble quinoprotein glucose dehydrogenase"/>
    <property type="match status" value="1"/>
</dbReference>
<dbReference type="Gene3D" id="2.120.10.30">
    <property type="entry name" value="TolB, C-terminal domain"/>
    <property type="match status" value="1"/>
</dbReference>
<dbReference type="PANTHER" id="PTHR33546">
    <property type="entry name" value="LARGE, MULTIFUNCTIONAL SECRETED PROTEIN-RELATED"/>
    <property type="match status" value="1"/>
</dbReference>
<dbReference type="PROSITE" id="PS51007">
    <property type="entry name" value="CYTC"/>
    <property type="match status" value="1"/>
</dbReference>
<keyword evidence="2 6" id="KW-0479">Metal-binding</keyword>
<dbReference type="Pfam" id="PF07631">
    <property type="entry name" value="PSD4"/>
    <property type="match status" value="1"/>
</dbReference>
<dbReference type="InterPro" id="IPR011041">
    <property type="entry name" value="Quinoprot_gluc/sorb_DH_b-prop"/>
</dbReference>
<protein>
    <submittedName>
        <fullName evidence="9">DUF1592 domain-containing protein</fullName>
    </submittedName>
</protein>
<evidence type="ECO:0000259" key="8">
    <source>
        <dbReference type="PROSITE" id="PS51007"/>
    </source>
</evidence>
<evidence type="ECO:0000313" key="9">
    <source>
        <dbReference type="EMBL" id="MXR69590.1"/>
    </source>
</evidence>
<feature type="chain" id="PRO_5027031751" evidence="7">
    <location>
        <begin position="22"/>
        <end position="2104"/>
    </location>
</feature>
<dbReference type="Proteomes" id="UP000474778">
    <property type="component" value="Unassembled WGS sequence"/>
</dbReference>
<dbReference type="InterPro" id="IPR009056">
    <property type="entry name" value="Cyt_c-like_dom"/>
</dbReference>
<dbReference type="SUPFAM" id="SSF49899">
    <property type="entry name" value="Concanavalin A-like lectins/glucanases"/>
    <property type="match status" value="2"/>
</dbReference>
<dbReference type="SUPFAM" id="SSF49785">
    <property type="entry name" value="Galactose-binding domain-like"/>
    <property type="match status" value="1"/>
</dbReference>
<evidence type="ECO:0000256" key="3">
    <source>
        <dbReference type="ARBA" id="ARBA00022729"/>
    </source>
</evidence>
<evidence type="ECO:0000256" key="6">
    <source>
        <dbReference type="PROSITE-ProRule" id="PRU00433"/>
    </source>
</evidence>
<dbReference type="InterPro" id="IPR006558">
    <property type="entry name" value="LamG-like"/>
</dbReference>
<proteinExistence type="predicted"/>
<sequence length="2104" mass="232245">MELAMKKLLPLAALLPFAAYGDISSGIITYHKFEQLVGSSFSGELANDEPARVTGNVQVVSGVDGNAVQLQGGGDTLERKITGGKDFPQFTASFWMKQVYENGLTNYTTIGSAWNRFQFVVSGDNVKVVIASSVVIDLSPDQLLQPVDEWNLWTTSFDGSTLTLYQNGVQIARQTGVTPYSDPWWNFKAQFGKNLADGSLVKGSLDELRLYDRVLTPLETWQLFDSPEQDYVGQITVDLPPSPATVVDNAQVTGSLFHFASQVRIPFSGSWGESVTLDDLPQGKYQLTLDTVEGYVPRMLPKVLELSDATPSVQQAVLYRDPIAVEQLSPLPGVKVELFSQGLFQPRQMVMGNNVLYVGSSAIPLDSEGLSGLIYAIPLDPQTGEPGEAYVVASGLEEPHGVAYRDGDLYFSTVGALYKINDIDNRYSQLAVPEKIYTYPADEGTVLSGSFRYWHQKHPLRFNPLDANDKGLYTAVGRPCNVCVMDDERYGTILRLDLETLETTTVAEGIRNSVGFDWHPVTKEIWFSDNNRQGFDNPDEINHVTDWGQHFGAPYVFGKDTIGITEGEYNGTEEAAVPAGSVVSDIAPADIDVANYRAPAFEIEPFSAPLGVMFWETYPAGEGQQNLLFPTHATGLKRLRPGLELRMLTVNDNGAVVAEQPLIHGWMQDIDEVKSYACLTQACIGRPVEMLKLADGSFLLSDDKAGVIYRVSYQTPASNSLLTIKVPPRPESVSDELVAGRLIDADGIERRFYVNWNESEFSFAGLPDGEYTVVMNSLPGWQPDQSSYSLSIGASDTNPVLNWQYQPEVLSGTLLVSLPPKPASYSDTELPQVRVIGAETQTINLNWGETVPVALAYGQYQLEFSYLWGGLPTPATEVINISETAPQITLALDYLITADLGKRIADSQCSACHGSQAAGLVTQEIANRWIDSGFEALVAKIDGMPLHCDTNCAEQVGRYLWSERWAQFGSPELPAPRQPNTQGGAAQAQISSAQVGGQFVNLEWAFEGGSTIPSSVKRQFIEFRYLQPVASEWQATADVVATSASVKMQYGGDIELRVVTLDSEGGTTYSESTTVHLGDLGWWKLSSQDLYIHWTFDELTPGRAIDQAGNGLDLRLSDTAYVEEGITGYALQPNGNSAAELLLDATQAIDMAKTDFTINFWLKTVQASDLDGRYKLFPYASSDFYIKSKGEFNLQFATSNNSSNKIDTSANSLPANRWVMATYTRDVSGNAAVYIDGELQQQAQHAASAPIDRFLLAKFEGGLLDELRVYKRALSADEVKTLYQTPAAGAVAQDDEETDIQSMNGEELWSAFNCASCHGADGLGSTPILESLYRADIIDLIRETMPYGNPGSCDQACAEKLYDWMYQELIVNGANPPSAPASISLLDATIGDDYAPELLHKAALNLASRLPTSQERLQLQEEGAGVLPELLEQMLEEPAFAERMTEIYHDILHTKVIKGVLNGTNKFSEIVGGTSNWYKIDYAAGSDESNHAWTESVAAHRRETTELVRYLVANNRPFSELLTADYTMVNYYNARSYGVASQLNFRQLAEPEVAEFPWDPEDYQPVKLPIPQAGVMTNPVYMSIFPTTPTNLNRHRSYKFYKNFLDTDILAMAGERPSADDLSGDEPTLTNPACTGCHLVMDPVASSFQHWNKNYYDAEYKWPNNKILAAGFNGEVAPLSGVDPLQWVAQQAVQDSRFARSVVKTLFEPITGFPLLEQPLTTASDNDKSRYASQQQDINTLASRFRATNYQVKPLVKDLLLSGYAKRDNALGGTKHLLSPEALDRKIRALFGREWDSGQSDWLDDIAIRLMYGGIDHTSVMTRNPVLSGTGAAVQSWMAVDLACEVTPRQWSRANDDRLIAMGLEPEGVGVRVTPQEFVFTNGALKLDANATKTYGGDYVFDFAAEDDQEFTAPLIITQAGNYELVLPAANARVNPVYFQLEIDDLLVADDIELLPTGSWSTWRLAQSSSFYLSPGSYQLRFKGKGFSDATIDSLFLRNIDQTESVMRNALREMFYAFYGELLAADDEQITRAMNFYQRVLQRGEQGIIGEGFGRAVDSACNPANLAISGVEYPHLTKNDHFFYIRAWQATVSYLLKDMRFFYH</sequence>
<dbReference type="Gene3D" id="2.60.120.200">
    <property type="match status" value="2"/>
</dbReference>
<feature type="domain" description="Cytochrome c" evidence="8">
    <location>
        <begin position="1300"/>
        <end position="1402"/>
    </location>
</feature>
<dbReference type="Gene3D" id="2.60.120.260">
    <property type="entry name" value="Galactose-binding domain-like"/>
    <property type="match status" value="1"/>
</dbReference>
<dbReference type="InterPro" id="IPR008979">
    <property type="entry name" value="Galactose-bd-like_sf"/>
</dbReference>
<dbReference type="InterPro" id="IPR013042">
    <property type="entry name" value="DUF1592"/>
</dbReference>
<dbReference type="GO" id="GO:0046872">
    <property type="term" value="F:metal ion binding"/>
    <property type="evidence" value="ECO:0007669"/>
    <property type="project" value="UniProtKB-KW"/>
</dbReference>
<organism evidence="9 10">
    <name type="scientific">Shewanella insulae</name>
    <dbReference type="NCBI Taxonomy" id="2681496"/>
    <lineage>
        <taxon>Bacteria</taxon>
        <taxon>Pseudomonadati</taxon>
        <taxon>Pseudomonadota</taxon>
        <taxon>Gammaproteobacteria</taxon>
        <taxon>Alteromonadales</taxon>
        <taxon>Shewanellaceae</taxon>
        <taxon>Shewanella</taxon>
    </lineage>
</organism>
<reference evidence="9 10" key="1">
    <citation type="submission" date="2019-12" db="EMBL/GenBank/DDBJ databases">
        <title>Shewanella insulae sp. nov., isolated from a tidal flat.</title>
        <authorList>
            <person name="Yoon J.-H."/>
        </authorList>
    </citation>
    <scope>NUCLEOTIDE SEQUENCE [LARGE SCALE GENOMIC DNA]</scope>
    <source>
        <strain evidence="9 10">JBTF-M18</strain>
    </source>
</reference>
<keyword evidence="4 6" id="KW-0408">Iron</keyword>
<dbReference type="Pfam" id="PF13385">
    <property type="entry name" value="Laminin_G_3"/>
    <property type="match status" value="2"/>
</dbReference>
<dbReference type="PANTHER" id="PTHR33546:SF1">
    <property type="entry name" value="LARGE, MULTIFUNCTIONAL SECRETED PROTEIN"/>
    <property type="match status" value="1"/>
</dbReference>
<keyword evidence="10" id="KW-1185">Reference proteome</keyword>
<evidence type="ECO:0000256" key="5">
    <source>
        <dbReference type="ARBA" id="ARBA00023157"/>
    </source>
</evidence>